<accession>A0A550JDA9</accession>
<dbReference type="InterPro" id="IPR036280">
    <property type="entry name" value="Multihaem_cyt_sf"/>
</dbReference>
<organism evidence="1 2">
    <name type="scientific">Trichloromonas acetexigens</name>
    <dbReference type="NCBI Taxonomy" id="38815"/>
    <lineage>
        <taxon>Bacteria</taxon>
        <taxon>Pseudomonadati</taxon>
        <taxon>Thermodesulfobacteriota</taxon>
        <taxon>Desulfuromonadia</taxon>
        <taxon>Desulfuromonadales</taxon>
        <taxon>Trichloromonadaceae</taxon>
        <taxon>Trichloromonas</taxon>
    </lineage>
</organism>
<keyword evidence="2" id="KW-1185">Reference proteome</keyword>
<dbReference type="InterPro" id="IPR010181">
    <property type="entry name" value="CGCAxxGCC_motif"/>
</dbReference>
<evidence type="ECO:0000313" key="1">
    <source>
        <dbReference type="EMBL" id="TRO81195.1"/>
    </source>
</evidence>
<name>A0A550JDA9_9BACT</name>
<reference evidence="1 2" key="1">
    <citation type="submission" date="2019-07" db="EMBL/GenBank/DDBJ databases">
        <title>Insights of Desulfuromonas acetexigens electromicrobiology.</title>
        <authorList>
            <person name="Katuri K."/>
            <person name="Sapireddy V."/>
            <person name="Shaw D.R."/>
            <person name="Saikaly P."/>
        </authorList>
    </citation>
    <scope>NUCLEOTIDE SEQUENCE [LARGE SCALE GENOMIC DNA]</scope>
    <source>
        <strain evidence="1 2">2873</strain>
    </source>
</reference>
<dbReference type="AlphaFoldDB" id="A0A550JDA9"/>
<evidence type="ECO:0000313" key="2">
    <source>
        <dbReference type="Proteomes" id="UP000317155"/>
    </source>
</evidence>
<dbReference type="OrthoDB" id="5430146at2"/>
<dbReference type="SUPFAM" id="SSF48695">
    <property type="entry name" value="Multiheme cytochromes"/>
    <property type="match status" value="1"/>
</dbReference>
<dbReference type="Proteomes" id="UP000317155">
    <property type="component" value="Unassembled WGS sequence"/>
</dbReference>
<sequence length="269" mass="29144">MANREGEGTKRGVSRRTFVASGIAAGAALLGGKLYAGMEKKKPEPVSPSTELPWPYVRLDPWEAARRAHDHYLDKDGCGSGAWLGLLSLLREKVGHPYTTMPDMMFDHASNGYANQGTLCGALGACAAIINLVAYYEKGTHEKLIQNLFHWYAHTPLPSPRFDAISAYPDQPQVVPNSPLCHVSESTWVSAAGTSVNSEEKRARCAKVTAETVYQTVVILNEYLDGKFAPVAAGISAETQYCLSCHGPEGADNQQGMMTCSVCHDDHTQ</sequence>
<gene>
    <name evidence="1" type="ORF">FL622_09815</name>
</gene>
<dbReference type="EMBL" id="VJVV01000006">
    <property type="protein sequence ID" value="TRO81195.1"/>
    <property type="molecule type" value="Genomic_DNA"/>
</dbReference>
<proteinExistence type="predicted"/>
<dbReference type="RefSeq" id="WP_092057923.1">
    <property type="nucleotide sequence ID" value="NZ_FOJJ01000038.1"/>
</dbReference>
<protein>
    <submittedName>
        <fullName evidence="1">Split soret cytochrome c</fullName>
    </submittedName>
</protein>
<comment type="caution">
    <text evidence="1">The sequence shown here is derived from an EMBL/GenBank/DDBJ whole genome shotgun (WGS) entry which is preliminary data.</text>
</comment>
<dbReference type="Pfam" id="PF09719">
    <property type="entry name" value="C_GCAxxG_C_C"/>
    <property type="match status" value="1"/>
</dbReference>